<keyword evidence="3" id="KW-1185">Reference proteome</keyword>
<evidence type="ECO:0000256" key="1">
    <source>
        <dbReference type="SAM" id="MobiDB-lite"/>
    </source>
</evidence>
<sequence>MRLVLSEHKSSEPEMPSPAHTLVEVSALSSPSFKRKRGTCDDSDISGPQRAAKRVRDASPQPALRQPTTEQAAIAILEDLWERTATALAAFSWPGPVAFVDGWIEAGPLRDAVEEHEKQFALLMQEAQGVLCGRFGREAREKRASVCELISGQTKQLYDWIDEAREGARRRLPTPSPPTSSTPTLSQPPSESLRGRSLILSATPSRGTSQADPQTVSHSSPLSASESGLKGHGRRPVGRRGRWH</sequence>
<dbReference type="AlphaFoldDB" id="A0A166NLI1"/>
<feature type="compositionally biased region" description="Polar residues" evidence="1">
    <location>
        <begin position="200"/>
        <end position="226"/>
    </location>
</feature>
<dbReference type="InParanoid" id="A0A166NLI1"/>
<feature type="region of interest" description="Disordered" evidence="1">
    <location>
        <begin position="1"/>
        <end position="67"/>
    </location>
</feature>
<feature type="region of interest" description="Disordered" evidence="1">
    <location>
        <begin position="169"/>
        <end position="244"/>
    </location>
</feature>
<organism evidence="2 3">
    <name type="scientific">Exidia glandulosa HHB12029</name>
    <dbReference type="NCBI Taxonomy" id="1314781"/>
    <lineage>
        <taxon>Eukaryota</taxon>
        <taxon>Fungi</taxon>
        <taxon>Dikarya</taxon>
        <taxon>Basidiomycota</taxon>
        <taxon>Agaricomycotina</taxon>
        <taxon>Agaricomycetes</taxon>
        <taxon>Auriculariales</taxon>
        <taxon>Exidiaceae</taxon>
        <taxon>Exidia</taxon>
    </lineage>
</organism>
<feature type="compositionally biased region" description="Basic and acidic residues" evidence="1">
    <location>
        <begin position="1"/>
        <end position="12"/>
    </location>
</feature>
<dbReference type="Proteomes" id="UP000077266">
    <property type="component" value="Unassembled WGS sequence"/>
</dbReference>
<feature type="compositionally biased region" description="Basic residues" evidence="1">
    <location>
        <begin position="231"/>
        <end position="244"/>
    </location>
</feature>
<reference evidence="2 3" key="1">
    <citation type="journal article" date="2016" name="Mol. Biol. Evol.">
        <title>Comparative Genomics of Early-Diverging Mushroom-Forming Fungi Provides Insights into the Origins of Lignocellulose Decay Capabilities.</title>
        <authorList>
            <person name="Nagy L.G."/>
            <person name="Riley R."/>
            <person name="Tritt A."/>
            <person name="Adam C."/>
            <person name="Daum C."/>
            <person name="Floudas D."/>
            <person name="Sun H."/>
            <person name="Yadav J.S."/>
            <person name="Pangilinan J."/>
            <person name="Larsson K.H."/>
            <person name="Matsuura K."/>
            <person name="Barry K."/>
            <person name="Labutti K."/>
            <person name="Kuo R."/>
            <person name="Ohm R.A."/>
            <person name="Bhattacharya S.S."/>
            <person name="Shirouzu T."/>
            <person name="Yoshinaga Y."/>
            <person name="Martin F.M."/>
            <person name="Grigoriev I.V."/>
            <person name="Hibbett D.S."/>
        </authorList>
    </citation>
    <scope>NUCLEOTIDE SEQUENCE [LARGE SCALE GENOMIC DNA]</scope>
    <source>
        <strain evidence="2 3">HHB12029</strain>
    </source>
</reference>
<evidence type="ECO:0000313" key="2">
    <source>
        <dbReference type="EMBL" id="KZV79301.1"/>
    </source>
</evidence>
<protein>
    <submittedName>
        <fullName evidence="2">Uncharacterized protein</fullName>
    </submittedName>
</protein>
<feature type="compositionally biased region" description="Low complexity" evidence="1">
    <location>
        <begin position="181"/>
        <end position="192"/>
    </location>
</feature>
<gene>
    <name evidence="2" type="ORF">EXIGLDRAFT_475323</name>
</gene>
<dbReference type="EMBL" id="KV426642">
    <property type="protein sequence ID" value="KZV79301.1"/>
    <property type="molecule type" value="Genomic_DNA"/>
</dbReference>
<name>A0A166NLI1_EXIGL</name>
<evidence type="ECO:0000313" key="3">
    <source>
        <dbReference type="Proteomes" id="UP000077266"/>
    </source>
</evidence>
<accession>A0A166NLI1</accession>
<proteinExistence type="predicted"/>